<proteinExistence type="predicted"/>
<name>A0A6H5HHU9_9HEMI</name>
<dbReference type="Proteomes" id="UP000479000">
    <property type="component" value="Unassembled WGS sequence"/>
</dbReference>
<evidence type="ECO:0000313" key="1">
    <source>
        <dbReference type="EMBL" id="CAB0016553.1"/>
    </source>
</evidence>
<gene>
    <name evidence="1" type="ORF">NTEN_LOCUS20720</name>
</gene>
<organism evidence="1 2">
    <name type="scientific">Nesidiocoris tenuis</name>
    <dbReference type="NCBI Taxonomy" id="355587"/>
    <lineage>
        <taxon>Eukaryota</taxon>
        <taxon>Metazoa</taxon>
        <taxon>Ecdysozoa</taxon>
        <taxon>Arthropoda</taxon>
        <taxon>Hexapoda</taxon>
        <taxon>Insecta</taxon>
        <taxon>Pterygota</taxon>
        <taxon>Neoptera</taxon>
        <taxon>Paraneoptera</taxon>
        <taxon>Hemiptera</taxon>
        <taxon>Heteroptera</taxon>
        <taxon>Panheteroptera</taxon>
        <taxon>Cimicomorpha</taxon>
        <taxon>Miridae</taxon>
        <taxon>Dicyphina</taxon>
        <taxon>Nesidiocoris</taxon>
    </lineage>
</organism>
<accession>A0A6H5HHU9</accession>
<sequence>MEPVLQLCQTFTFTTKNILVLRKNQYGNVNSLWSEDRRSYTPTYRKGWEPEPDVLQNRTVRRRPSCLQW</sequence>
<reference evidence="1 2" key="1">
    <citation type="submission" date="2020-02" db="EMBL/GenBank/DDBJ databases">
        <authorList>
            <person name="Ferguson B K."/>
        </authorList>
    </citation>
    <scope>NUCLEOTIDE SEQUENCE [LARGE SCALE GENOMIC DNA]</scope>
</reference>
<dbReference type="EMBL" id="CADCXU010030452">
    <property type="protein sequence ID" value="CAB0016553.1"/>
    <property type="molecule type" value="Genomic_DNA"/>
</dbReference>
<feature type="non-terminal residue" evidence="1">
    <location>
        <position position="69"/>
    </location>
</feature>
<keyword evidence="2" id="KW-1185">Reference proteome</keyword>
<evidence type="ECO:0000313" key="2">
    <source>
        <dbReference type="Proteomes" id="UP000479000"/>
    </source>
</evidence>
<protein>
    <submittedName>
        <fullName evidence="1">Uncharacterized protein</fullName>
    </submittedName>
</protein>
<dbReference type="AlphaFoldDB" id="A0A6H5HHU9"/>